<accession>A0A2J8PVM5</accession>
<reference evidence="1 2" key="1">
    <citation type="submission" date="2017-12" db="EMBL/GenBank/DDBJ databases">
        <title>High-resolution comparative analysis of great ape genomes.</title>
        <authorList>
            <person name="Pollen A."/>
            <person name="Hastie A."/>
            <person name="Hormozdiari F."/>
            <person name="Dougherty M."/>
            <person name="Liu R."/>
            <person name="Chaisson M."/>
            <person name="Hoppe E."/>
            <person name="Hill C."/>
            <person name="Pang A."/>
            <person name="Hillier L."/>
            <person name="Baker C."/>
            <person name="Armstrong J."/>
            <person name="Shendure J."/>
            <person name="Paten B."/>
            <person name="Wilson R."/>
            <person name="Chao H."/>
            <person name="Schneider V."/>
            <person name="Ventura M."/>
            <person name="Kronenberg Z."/>
            <person name="Murali S."/>
            <person name="Gordon D."/>
            <person name="Cantsilieris S."/>
            <person name="Munson K."/>
            <person name="Nelson B."/>
            <person name="Raja A."/>
            <person name="Underwood J."/>
            <person name="Diekhans M."/>
            <person name="Fiddes I."/>
            <person name="Haussler D."/>
            <person name="Eichler E."/>
        </authorList>
    </citation>
    <scope>NUCLEOTIDE SEQUENCE [LARGE SCALE GENOMIC DNA]</scope>
    <source>
        <strain evidence="1">Yerkes chimp pedigree #C0471</strain>
    </source>
</reference>
<protein>
    <submittedName>
        <fullName evidence="1">UBE3D isoform 1</fullName>
    </submittedName>
</protein>
<dbReference type="Proteomes" id="UP000236370">
    <property type="component" value="Unassembled WGS sequence"/>
</dbReference>
<dbReference type="EMBL" id="NBAG03000210">
    <property type="protein sequence ID" value="PNI88068.1"/>
    <property type="molecule type" value="Genomic_DNA"/>
</dbReference>
<comment type="caution">
    <text evidence="1">The sequence shown here is derived from an EMBL/GenBank/DDBJ whole genome shotgun (WGS) entry which is preliminary data.</text>
</comment>
<organism evidence="1 2">
    <name type="scientific">Pan troglodytes</name>
    <name type="common">Chimpanzee</name>
    <dbReference type="NCBI Taxonomy" id="9598"/>
    <lineage>
        <taxon>Eukaryota</taxon>
        <taxon>Metazoa</taxon>
        <taxon>Chordata</taxon>
        <taxon>Craniata</taxon>
        <taxon>Vertebrata</taxon>
        <taxon>Euteleostomi</taxon>
        <taxon>Mammalia</taxon>
        <taxon>Eutheria</taxon>
        <taxon>Euarchontoglires</taxon>
        <taxon>Primates</taxon>
        <taxon>Haplorrhini</taxon>
        <taxon>Catarrhini</taxon>
        <taxon>Hominidae</taxon>
        <taxon>Pan</taxon>
    </lineage>
</organism>
<proteinExistence type="predicted"/>
<evidence type="ECO:0000313" key="2">
    <source>
        <dbReference type="Proteomes" id="UP000236370"/>
    </source>
</evidence>
<gene>
    <name evidence="1" type="ORF">CK820_G0000865</name>
</gene>
<name>A0A2J8PVM5_PANTR</name>
<evidence type="ECO:0000313" key="1">
    <source>
        <dbReference type="EMBL" id="PNI88068.1"/>
    </source>
</evidence>
<dbReference type="AlphaFoldDB" id="A0A2J8PVM5"/>
<sequence length="36" mass="4297">MAASAAETRVFLERTKRRRYAHEYFHNAIFTPDENP</sequence>